<dbReference type="PROSITE" id="PS51257">
    <property type="entry name" value="PROKAR_LIPOPROTEIN"/>
    <property type="match status" value="1"/>
</dbReference>
<comment type="similarity">
    <text evidence="3">Belongs to the LplA family.</text>
</comment>
<evidence type="ECO:0000259" key="5">
    <source>
        <dbReference type="PROSITE" id="PS51733"/>
    </source>
</evidence>
<keyword evidence="6" id="KW-0436">Ligase</keyword>
<keyword evidence="7" id="KW-1185">Reference proteome</keyword>
<reference evidence="7" key="1">
    <citation type="journal article" date="2014" name="Genome Announc.">
        <title>Genome sequence and annotation of Acremonium chrysogenum, producer of the beta-lactam antibiotic cephalosporin C.</title>
        <authorList>
            <person name="Terfehr D."/>
            <person name="Dahlmann T.A."/>
            <person name="Specht T."/>
            <person name="Zadra I."/>
            <person name="Kuernsteiner H."/>
            <person name="Kueck U."/>
        </authorList>
    </citation>
    <scope>NUCLEOTIDE SEQUENCE [LARGE SCALE GENOMIC DNA]</scope>
    <source>
        <strain evidence="7">ATCC 11550 / CBS 779.69 / DSM 880 / IAM 14645 / JCM 23072 / IMI 49137</strain>
    </source>
</reference>
<organism evidence="6 7">
    <name type="scientific">Hapsidospora chrysogenum (strain ATCC 11550 / CBS 779.69 / DSM 880 / IAM 14645 / JCM 23072 / IMI 49137)</name>
    <name type="common">Acremonium chrysogenum</name>
    <dbReference type="NCBI Taxonomy" id="857340"/>
    <lineage>
        <taxon>Eukaryota</taxon>
        <taxon>Fungi</taxon>
        <taxon>Dikarya</taxon>
        <taxon>Ascomycota</taxon>
        <taxon>Pezizomycotina</taxon>
        <taxon>Sordariomycetes</taxon>
        <taxon>Hypocreomycetidae</taxon>
        <taxon>Hypocreales</taxon>
        <taxon>Bionectriaceae</taxon>
        <taxon>Hapsidospora</taxon>
    </lineage>
</organism>
<dbReference type="EMBL" id="JPKY01000003">
    <property type="protein sequence ID" value="KFH48565.1"/>
    <property type="molecule type" value="Genomic_DNA"/>
</dbReference>
<evidence type="ECO:0000256" key="2">
    <source>
        <dbReference type="ARBA" id="ARBA00005085"/>
    </source>
</evidence>
<evidence type="ECO:0000256" key="4">
    <source>
        <dbReference type="ARBA" id="ARBA00015925"/>
    </source>
</evidence>
<dbReference type="PROSITE" id="PS51733">
    <property type="entry name" value="BPL_LPL_CATALYTIC"/>
    <property type="match status" value="1"/>
</dbReference>
<dbReference type="Gene3D" id="3.30.390.50">
    <property type="entry name" value="CO dehydrogenase flavoprotein, C-terminal domain"/>
    <property type="match status" value="1"/>
</dbReference>
<dbReference type="Proteomes" id="UP000029964">
    <property type="component" value="Unassembled WGS sequence"/>
</dbReference>
<dbReference type="InterPro" id="IPR004562">
    <property type="entry name" value="LipoylTrfase_LipoateP_Ligase"/>
</dbReference>
<comment type="caution">
    <text evidence="6">The sequence shown here is derived from an EMBL/GenBank/DDBJ whole genome shotgun (WGS) entry which is preliminary data.</text>
</comment>
<dbReference type="PANTHER" id="PTHR12561:SF3">
    <property type="entry name" value="LIPOYLTRANSFERASE 1, MITOCHONDRIAL"/>
    <property type="match status" value="1"/>
</dbReference>
<evidence type="ECO:0000256" key="3">
    <source>
        <dbReference type="ARBA" id="ARBA00008242"/>
    </source>
</evidence>
<dbReference type="OrthoDB" id="201621at2759"/>
<protein>
    <recommendedName>
        <fullName evidence="4">Putative lipoate-protein ligase A</fullName>
    </recommendedName>
</protein>
<sequence>MSLFRRLGRQPILTNSSLSCRYRYTTTRSFTEAAAAHPSSKTQVYISHSRDPLFNLSLEHRLLQTSHPESTILLLYANRPCVVFGRNQNPWLEANLDALGADGIQLVRRRSGGGTVFHDEGNVNFSVICPPARFDRDRHAEMVVRALKKLGRPGVRVNGRHDIVMDVVPADPKDDLATRTFKVSGSAYKLTRLRSLHHGTCLLRSPNLGLISALLRSPAEPFIQARGVESVRSPVANVDVDPDTFRAAVVDEFKAMYGGGLDLSEEVGGSDEAELLGNEGIRKGYEELASQAWVYGQTPRFTFSTEPTDEDPRQRPVLPFTVKSQIYFEAKRGIIEKCSINRVDTDSPALIGANVHDIDAWGARFAQAGLASADADELGGWMEGVLGTRFTKA</sequence>
<dbReference type="STRING" id="857340.A0A086TGT3"/>
<dbReference type="SUPFAM" id="SSF55681">
    <property type="entry name" value="Class II aaRS and biotin synthetases"/>
    <property type="match status" value="1"/>
</dbReference>
<comment type="function">
    <text evidence="1">Catalyzes both the ATP-dependent activation of exogenously supplied lipoate to lipoyl-AMP and the transfer of the activated lipoyl onto the lipoyl domains of lipoate-dependent enzymes.</text>
</comment>
<dbReference type="InterPro" id="IPR004143">
    <property type="entry name" value="BPL_LPL_catalytic"/>
</dbReference>
<dbReference type="UniPathway" id="UPA00537">
    <property type="reaction ID" value="UER00595"/>
</dbReference>
<evidence type="ECO:0000313" key="6">
    <source>
        <dbReference type="EMBL" id="KFH48565.1"/>
    </source>
</evidence>
<feature type="domain" description="BPL/LPL catalytic" evidence="5">
    <location>
        <begin position="67"/>
        <end position="261"/>
    </location>
</feature>
<comment type="pathway">
    <text evidence="2">Protein modification; protein lipoylation via exogenous pathway; protein N(6)-(lipoyl)lysine from lipoate: step 2/2.</text>
</comment>
<dbReference type="AlphaFoldDB" id="A0A086TGT3"/>
<evidence type="ECO:0000313" key="7">
    <source>
        <dbReference type="Proteomes" id="UP000029964"/>
    </source>
</evidence>
<dbReference type="InterPro" id="IPR045864">
    <property type="entry name" value="aa-tRNA-synth_II/BPL/LPL"/>
</dbReference>
<accession>A0A086TGT3</accession>
<dbReference type="Pfam" id="PF21948">
    <property type="entry name" value="LplA-B_cat"/>
    <property type="match status" value="1"/>
</dbReference>
<evidence type="ECO:0000256" key="1">
    <source>
        <dbReference type="ARBA" id="ARBA00003253"/>
    </source>
</evidence>
<gene>
    <name evidence="6" type="ORF">ACRE_006860</name>
</gene>
<proteinExistence type="inferred from homology"/>
<dbReference type="PANTHER" id="PTHR12561">
    <property type="entry name" value="LIPOATE-PROTEIN LIGASE"/>
    <property type="match status" value="1"/>
</dbReference>
<dbReference type="GO" id="GO:0009249">
    <property type="term" value="P:protein lipoylation"/>
    <property type="evidence" value="ECO:0007669"/>
    <property type="project" value="InterPro"/>
</dbReference>
<dbReference type="CDD" id="cd16443">
    <property type="entry name" value="LplA"/>
    <property type="match status" value="1"/>
</dbReference>
<dbReference type="Gene3D" id="3.30.930.10">
    <property type="entry name" value="Bira Bifunctional Protein, Domain 2"/>
    <property type="match status" value="1"/>
</dbReference>
<name>A0A086TGT3_HAPC1</name>
<dbReference type="HOGENOM" id="CLU_022986_3_0_1"/>
<dbReference type="GO" id="GO:0017118">
    <property type="term" value="F:lipoyltransferase activity"/>
    <property type="evidence" value="ECO:0007669"/>
    <property type="project" value="TreeGrafter"/>
</dbReference>
<dbReference type="GO" id="GO:0016874">
    <property type="term" value="F:ligase activity"/>
    <property type="evidence" value="ECO:0007669"/>
    <property type="project" value="UniProtKB-KW"/>
</dbReference>
<dbReference type="GO" id="GO:0005739">
    <property type="term" value="C:mitochondrion"/>
    <property type="evidence" value="ECO:0007669"/>
    <property type="project" value="TreeGrafter"/>
</dbReference>